<protein>
    <submittedName>
        <fullName evidence="7">Efflux RND transporter periplasmic adaptor subunit</fullName>
    </submittedName>
</protein>
<dbReference type="PROSITE" id="PS51257">
    <property type="entry name" value="PROKAR_LIPOPROTEIN"/>
    <property type="match status" value="1"/>
</dbReference>
<comment type="caution">
    <text evidence="7">The sequence shown here is derived from an EMBL/GenBank/DDBJ whole genome shotgun (WGS) entry which is preliminary data.</text>
</comment>
<proteinExistence type="inferred from homology"/>
<evidence type="ECO:0000256" key="2">
    <source>
        <dbReference type="ARBA" id="ARBA00022448"/>
    </source>
</evidence>
<feature type="region of interest" description="Disordered" evidence="3">
    <location>
        <begin position="20"/>
        <end position="42"/>
    </location>
</feature>
<feature type="domain" description="CusB-like beta-barrel" evidence="6">
    <location>
        <begin position="232"/>
        <end position="304"/>
    </location>
</feature>
<keyword evidence="4" id="KW-0732">Signal</keyword>
<evidence type="ECO:0000259" key="6">
    <source>
        <dbReference type="Pfam" id="PF25954"/>
    </source>
</evidence>
<dbReference type="Pfam" id="PF25919">
    <property type="entry name" value="BSH_CusB"/>
    <property type="match status" value="1"/>
</dbReference>
<dbReference type="PANTHER" id="PTHR30097">
    <property type="entry name" value="CATION EFFLUX SYSTEM PROTEIN CUSB"/>
    <property type="match status" value="1"/>
</dbReference>
<evidence type="ECO:0000313" key="7">
    <source>
        <dbReference type="EMBL" id="MDO7848599.1"/>
    </source>
</evidence>
<dbReference type="InterPro" id="IPR006143">
    <property type="entry name" value="RND_pump_MFP"/>
</dbReference>
<sequence length="391" mass="42613">MRYIPLSLVLLGLLSGCGSQEAPTEKEETAAPVGEAAEKGPADRVTLTAAEQQVGGVRLGSLTQRPMSGGLKVNGVLDVPPENLVSVSAPLGGFVDRTDLLQGSRVRAGQVLVVIRNPDFVQLQQDYLETRSQLKLARAEYERQGELYRQEVAPQKNFQRAQAEYEALQVKTNAQAARLRLAGLPIGGAIVSTATLRAPKGGFVKAVNVSIGQSVTPTDVLFEIVNPEHLHVELTVFEKDIPQVKENQLVRFSLGNDSLSRERTAHVYLISKTISDERTVRVHAHLDREDEQLLPGTFVRAVIETNRVTVPTLPEKAVVQYGAQSYVFVATDSATAADRATYRLVPVTRGVSEDGYTEFHLPAAEQGKPLRFVVEGAYALLGKLKNAEEEE</sequence>
<evidence type="ECO:0000313" key="8">
    <source>
        <dbReference type="Proteomes" id="UP001167796"/>
    </source>
</evidence>
<dbReference type="NCBIfam" id="TIGR01730">
    <property type="entry name" value="RND_mfp"/>
    <property type="match status" value="1"/>
</dbReference>
<dbReference type="Pfam" id="PF25954">
    <property type="entry name" value="Beta-barrel_RND_2"/>
    <property type="match status" value="1"/>
</dbReference>
<evidence type="ECO:0000256" key="3">
    <source>
        <dbReference type="SAM" id="MobiDB-lite"/>
    </source>
</evidence>
<dbReference type="InterPro" id="IPR058790">
    <property type="entry name" value="BSH_CusB"/>
</dbReference>
<evidence type="ECO:0000259" key="5">
    <source>
        <dbReference type="Pfam" id="PF25919"/>
    </source>
</evidence>
<dbReference type="SUPFAM" id="SSF111369">
    <property type="entry name" value="HlyD-like secretion proteins"/>
    <property type="match status" value="1"/>
</dbReference>
<keyword evidence="2" id="KW-0813">Transport</keyword>
<evidence type="ECO:0000256" key="1">
    <source>
        <dbReference type="ARBA" id="ARBA00009477"/>
    </source>
</evidence>
<feature type="chain" id="PRO_5045841932" evidence="4">
    <location>
        <begin position="22"/>
        <end position="391"/>
    </location>
</feature>
<dbReference type="InterPro" id="IPR058792">
    <property type="entry name" value="Beta-barrel_RND_2"/>
</dbReference>
<evidence type="ECO:0000256" key="4">
    <source>
        <dbReference type="SAM" id="SignalP"/>
    </source>
</evidence>
<dbReference type="Gene3D" id="1.10.287.470">
    <property type="entry name" value="Helix hairpin bin"/>
    <property type="match status" value="1"/>
</dbReference>
<keyword evidence="8" id="KW-1185">Reference proteome</keyword>
<dbReference type="RefSeq" id="WP_305013269.1">
    <property type="nucleotide sequence ID" value="NZ_JAUQSX010000011.1"/>
</dbReference>
<dbReference type="EMBL" id="JAUQSX010000011">
    <property type="protein sequence ID" value="MDO7848599.1"/>
    <property type="molecule type" value="Genomic_DNA"/>
</dbReference>
<comment type="similarity">
    <text evidence="1">Belongs to the membrane fusion protein (MFP) (TC 8.A.1) family.</text>
</comment>
<dbReference type="Gene3D" id="2.40.50.100">
    <property type="match status" value="1"/>
</dbReference>
<accession>A0ABT9AGY9</accession>
<dbReference type="PANTHER" id="PTHR30097:SF4">
    <property type="entry name" value="SLR6042 PROTEIN"/>
    <property type="match status" value="1"/>
</dbReference>
<gene>
    <name evidence="7" type="ORF">Q5H92_19695</name>
</gene>
<name>A0ABT9AGY9_9BACT</name>
<dbReference type="InterPro" id="IPR051909">
    <property type="entry name" value="MFP_Cation_Efflux"/>
</dbReference>
<dbReference type="Proteomes" id="UP001167796">
    <property type="component" value="Unassembled WGS sequence"/>
</dbReference>
<feature type="signal peptide" evidence="4">
    <location>
        <begin position="1"/>
        <end position="21"/>
    </location>
</feature>
<dbReference type="Gene3D" id="2.40.420.20">
    <property type="match status" value="1"/>
</dbReference>
<reference evidence="7" key="1">
    <citation type="submission" date="2023-07" db="EMBL/GenBank/DDBJ databases">
        <authorList>
            <person name="Kim M.K."/>
        </authorList>
    </citation>
    <scope>NUCLEOTIDE SEQUENCE</scope>
    <source>
        <strain evidence="7">M29</strain>
    </source>
</reference>
<feature type="domain" description="CusB-like barrel-sandwich hybrid" evidence="5">
    <location>
        <begin position="86"/>
        <end position="224"/>
    </location>
</feature>
<organism evidence="7 8">
    <name type="scientific">Hymenobacter mellowenesis</name>
    <dbReference type="NCBI Taxonomy" id="3063995"/>
    <lineage>
        <taxon>Bacteria</taxon>
        <taxon>Pseudomonadati</taxon>
        <taxon>Bacteroidota</taxon>
        <taxon>Cytophagia</taxon>
        <taxon>Cytophagales</taxon>
        <taxon>Hymenobacteraceae</taxon>
        <taxon>Hymenobacter</taxon>
    </lineage>
</organism>